<comment type="caution">
    <text evidence="2">The sequence shown here is derived from an EMBL/GenBank/DDBJ whole genome shotgun (WGS) entry which is preliminary data.</text>
</comment>
<sequence length="79" mass="8312">MLRPLAVAASLALAVLAMGCAGSSPHADNVAQETLDADYNNCQSRALVSTALIKSAGEAEDKQQEILDTCMQERGYSVK</sequence>
<evidence type="ECO:0000256" key="1">
    <source>
        <dbReference type="SAM" id="SignalP"/>
    </source>
</evidence>
<keyword evidence="3" id="KW-1185">Reference proteome</keyword>
<dbReference type="Proteomes" id="UP000482487">
    <property type="component" value="Unassembled WGS sequence"/>
</dbReference>
<organism evidence="2 3">
    <name type="scientific">Solidesulfovibrio aerotolerans</name>
    <dbReference type="NCBI Taxonomy" id="295255"/>
    <lineage>
        <taxon>Bacteria</taxon>
        <taxon>Pseudomonadati</taxon>
        <taxon>Thermodesulfobacteriota</taxon>
        <taxon>Desulfovibrionia</taxon>
        <taxon>Desulfovibrionales</taxon>
        <taxon>Desulfovibrionaceae</taxon>
        <taxon>Solidesulfovibrio</taxon>
    </lineage>
</organism>
<proteinExistence type="predicted"/>
<dbReference type="PROSITE" id="PS51257">
    <property type="entry name" value="PROKAR_LIPOPROTEIN"/>
    <property type="match status" value="1"/>
</dbReference>
<dbReference type="OrthoDB" id="5460884at2"/>
<feature type="chain" id="PRO_5028820323" evidence="1">
    <location>
        <begin position="28"/>
        <end position="79"/>
    </location>
</feature>
<gene>
    <name evidence="2" type="ORF">GTA51_08735</name>
</gene>
<keyword evidence="1" id="KW-0732">Signal</keyword>
<name>A0A7C9N0G0_9BACT</name>
<accession>A0A7C9N0G0</accession>
<protein>
    <submittedName>
        <fullName evidence="2">Uncharacterized protein</fullName>
    </submittedName>
</protein>
<evidence type="ECO:0000313" key="2">
    <source>
        <dbReference type="EMBL" id="MYL83217.1"/>
    </source>
</evidence>
<dbReference type="RefSeq" id="WP_160960341.1">
    <property type="nucleotide sequence ID" value="NZ_WVUD01000012.1"/>
</dbReference>
<dbReference type="EMBL" id="WVUD01000012">
    <property type="protein sequence ID" value="MYL83217.1"/>
    <property type="molecule type" value="Genomic_DNA"/>
</dbReference>
<dbReference type="AlphaFoldDB" id="A0A7C9N0G0"/>
<feature type="signal peptide" evidence="1">
    <location>
        <begin position="1"/>
        <end position="27"/>
    </location>
</feature>
<evidence type="ECO:0000313" key="3">
    <source>
        <dbReference type="Proteomes" id="UP000482487"/>
    </source>
</evidence>
<reference evidence="2 3" key="1">
    <citation type="submission" date="2020-01" db="EMBL/GenBank/DDBJ databases">
        <title>Genome sequence of Desulfovibrio aerotolerans DSM 16695(T).</title>
        <authorList>
            <person name="Karnachuk O."/>
            <person name="Avakyan M."/>
            <person name="Mardanov A."/>
            <person name="Kadnikov V."/>
            <person name="Ravin N."/>
        </authorList>
    </citation>
    <scope>NUCLEOTIDE SEQUENCE [LARGE SCALE GENOMIC DNA]</scope>
    <source>
        <strain evidence="2 3">DSM 16695</strain>
    </source>
</reference>